<evidence type="ECO:0000256" key="2">
    <source>
        <dbReference type="ARBA" id="ARBA00007639"/>
    </source>
</evidence>
<comment type="subcellular location">
    <subcellularLocation>
        <location evidence="1">Cell envelope</location>
    </subcellularLocation>
</comment>
<sequence length="321" mass="34818">MRWSKQLMLTGLAALLLLSSCSSKDVLEPKQKRIALMMKMGENEYWKTLRMGAEAAAKEFNVSLTVSAPEREDDYQGQLALLEDIFRTGTDALVLAPNDYEKLAGAVDRAVSLHVPVVTVDTEVDSAKVKSFVGINNVEAGRKAAQRLVELTGPSAQLAVMSVEMGAKNIEEREQGLLAELARYPQIQIVSKQNCGSDFKVCGELTSRLLARQGSVGGIVALNAVTSVGVAGAIERLGLAGQVKVVTFDSTQEELEWLQEGVIQATVVQNPFSMGYLGVKAAVDLLAGRKVPERTETATKVIDADNMFWADNQKLLFPFVK</sequence>
<dbReference type="PANTHER" id="PTHR46847">
    <property type="entry name" value="D-ALLOSE-BINDING PERIPLASMIC PROTEIN-RELATED"/>
    <property type="match status" value="1"/>
</dbReference>
<dbReference type="RefSeq" id="WP_144854350.1">
    <property type="nucleotide sequence ID" value="NZ_VNJI01000066.1"/>
</dbReference>
<dbReference type="Proteomes" id="UP000317036">
    <property type="component" value="Unassembled WGS sequence"/>
</dbReference>
<protein>
    <submittedName>
        <fullName evidence="6">Substrate-binding domain-containing protein</fullName>
    </submittedName>
</protein>
<dbReference type="Gene3D" id="3.40.50.2300">
    <property type="match status" value="2"/>
</dbReference>
<evidence type="ECO:0000313" key="7">
    <source>
        <dbReference type="Proteomes" id="UP000317036"/>
    </source>
</evidence>
<dbReference type="AlphaFoldDB" id="A0A559JPV9"/>
<evidence type="ECO:0000256" key="1">
    <source>
        <dbReference type="ARBA" id="ARBA00004196"/>
    </source>
</evidence>
<keyword evidence="3 4" id="KW-0732">Signal</keyword>
<comment type="caution">
    <text evidence="6">The sequence shown here is derived from an EMBL/GenBank/DDBJ whole genome shotgun (WGS) entry which is preliminary data.</text>
</comment>
<organism evidence="6 7">
    <name type="scientific">Paenibacillus cremeus</name>
    <dbReference type="NCBI Taxonomy" id="2163881"/>
    <lineage>
        <taxon>Bacteria</taxon>
        <taxon>Bacillati</taxon>
        <taxon>Bacillota</taxon>
        <taxon>Bacilli</taxon>
        <taxon>Bacillales</taxon>
        <taxon>Paenibacillaceae</taxon>
        <taxon>Paenibacillus</taxon>
    </lineage>
</organism>
<accession>A0A559JPV9</accession>
<proteinExistence type="inferred from homology"/>
<dbReference type="GO" id="GO:0030313">
    <property type="term" value="C:cell envelope"/>
    <property type="evidence" value="ECO:0007669"/>
    <property type="project" value="UniProtKB-SubCell"/>
</dbReference>
<reference evidence="6 7" key="1">
    <citation type="submission" date="2019-07" db="EMBL/GenBank/DDBJ databases">
        <authorList>
            <person name="Kim J."/>
        </authorList>
    </citation>
    <scope>NUCLEOTIDE SEQUENCE [LARGE SCALE GENOMIC DNA]</scope>
    <source>
        <strain evidence="6 7">JC52</strain>
    </source>
</reference>
<dbReference type="OrthoDB" id="6196975at2"/>
<keyword evidence="7" id="KW-1185">Reference proteome</keyword>
<dbReference type="Pfam" id="PF13407">
    <property type="entry name" value="Peripla_BP_4"/>
    <property type="match status" value="1"/>
</dbReference>
<evidence type="ECO:0000259" key="5">
    <source>
        <dbReference type="Pfam" id="PF13407"/>
    </source>
</evidence>
<dbReference type="SUPFAM" id="SSF53822">
    <property type="entry name" value="Periplasmic binding protein-like I"/>
    <property type="match status" value="1"/>
</dbReference>
<dbReference type="PANTHER" id="PTHR46847:SF1">
    <property type="entry name" value="D-ALLOSE-BINDING PERIPLASMIC PROTEIN-RELATED"/>
    <property type="match status" value="1"/>
</dbReference>
<dbReference type="InterPro" id="IPR025997">
    <property type="entry name" value="SBP_2_dom"/>
</dbReference>
<dbReference type="PROSITE" id="PS51257">
    <property type="entry name" value="PROKAR_LIPOPROTEIN"/>
    <property type="match status" value="1"/>
</dbReference>
<evidence type="ECO:0000313" key="6">
    <source>
        <dbReference type="EMBL" id="TVY01912.1"/>
    </source>
</evidence>
<dbReference type="CDD" id="cd20006">
    <property type="entry name" value="PBP1_ABC_sugar_binding-like"/>
    <property type="match status" value="1"/>
</dbReference>
<name>A0A559JPV9_9BACL</name>
<comment type="similarity">
    <text evidence="2">Belongs to the bacterial solute-binding protein 2 family.</text>
</comment>
<dbReference type="InterPro" id="IPR028082">
    <property type="entry name" value="Peripla_BP_I"/>
</dbReference>
<gene>
    <name evidence="6" type="ORF">FPZ49_31915</name>
</gene>
<feature type="chain" id="PRO_5038646866" evidence="4">
    <location>
        <begin position="25"/>
        <end position="321"/>
    </location>
</feature>
<dbReference type="EMBL" id="VNJI01000066">
    <property type="protein sequence ID" value="TVY01912.1"/>
    <property type="molecule type" value="Genomic_DNA"/>
</dbReference>
<dbReference type="GO" id="GO:0030246">
    <property type="term" value="F:carbohydrate binding"/>
    <property type="evidence" value="ECO:0007669"/>
    <property type="project" value="UniProtKB-ARBA"/>
</dbReference>
<feature type="domain" description="Periplasmic binding protein" evidence="5">
    <location>
        <begin position="34"/>
        <end position="290"/>
    </location>
</feature>
<feature type="signal peptide" evidence="4">
    <location>
        <begin position="1"/>
        <end position="24"/>
    </location>
</feature>
<evidence type="ECO:0000256" key="3">
    <source>
        <dbReference type="ARBA" id="ARBA00022729"/>
    </source>
</evidence>
<evidence type="ECO:0000256" key="4">
    <source>
        <dbReference type="SAM" id="SignalP"/>
    </source>
</evidence>